<organism evidence="1 2">
    <name type="scientific">Dyadobacter helix</name>
    <dbReference type="NCBI Taxonomy" id="2822344"/>
    <lineage>
        <taxon>Bacteria</taxon>
        <taxon>Pseudomonadati</taxon>
        <taxon>Bacteroidota</taxon>
        <taxon>Cytophagia</taxon>
        <taxon>Cytophagales</taxon>
        <taxon>Spirosomataceae</taxon>
        <taxon>Dyadobacter</taxon>
    </lineage>
</organism>
<sequence length="183" mass="21287">MLYRGQRRAEKVISMLLQFVSEKGRLFFLPLCFLLTASIPAHEYHVSVTHMQYNPAEKLIEVSIRIFTDDLERALSENNGKRRFVIGNNDQNNSFIESYIRKNFVFFDSGKKNVPVHFLGKEQEEDATWIYMEIPYSASLTACSLQNSTLMDTFADQVNMTNVKYGNEKRTYLFKKGQPIHIL</sequence>
<dbReference type="Pfam" id="PF20420">
    <property type="entry name" value="DUF6702"/>
    <property type="match status" value="1"/>
</dbReference>
<gene>
    <name evidence="1" type="ORF">DYBT9275_05239</name>
</gene>
<dbReference type="Proteomes" id="UP000680038">
    <property type="component" value="Unassembled WGS sequence"/>
</dbReference>
<evidence type="ECO:0000313" key="2">
    <source>
        <dbReference type="Proteomes" id="UP000680038"/>
    </source>
</evidence>
<keyword evidence="2" id="KW-1185">Reference proteome</keyword>
<dbReference type="InterPro" id="IPR046525">
    <property type="entry name" value="DUF6702"/>
</dbReference>
<dbReference type="EMBL" id="CAJRAF010000002">
    <property type="protein sequence ID" value="CAG5012746.1"/>
    <property type="molecule type" value="Genomic_DNA"/>
</dbReference>
<reference evidence="1" key="1">
    <citation type="submission" date="2021-04" db="EMBL/GenBank/DDBJ databases">
        <authorList>
            <person name="Rodrigo-Torres L."/>
            <person name="Arahal R. D."/>
            <person name="Lucena T."/>
        </authorList>
    </citation>
    <scope>NUCLEOTIDE SEQUENCE</scope>
    <source>
        <strain evidence="1">CECT 9275</strain>
    </source>
</reference>
<name>A0A916NNH6_9BACT</name>
<comment type="caution">
    <text evidence="1">The sequence shown here is derived from an EMBL/GenBank/DDBJ whole genome shotgun (WGS) entry which is preliminary data.</text>
</comment>
<dbReference type="AlphaFoldDB" id="A0A916NNH6"/>
<accession>A0A916NNH6</accession>
<evidence type="ECO:0000313" key="1">
    <source>
        <dbReference type="EMBL" id="CAG5012746.1"/>
    </source>
</evidence>
<proteinExistence type="predicted"/>
<protein>
    <submittedName>
        <fullName evidence="1">Uncharacterized protein</fullName>
    </submittedName>
</protein>